<sequence length="316" mass="36175">MMKVYAYLIVTVLHIVLDIAVCDLDPCEDGYEIAKEYTDCWRDSKFVNKTAKMSVPQAEYTAKDVEEYATHMCRVVKPEALKCLRRQLSRCTNIKKILEMADNSGGTCDHYELDDHFKHSIIEHLPSVRSDSPCFNISDTSNCYDNAATTIRRHGVPISKFHYEADKFFAKIWECQVRLYKSNSKVCPNWQLPMLLSLQDMAMPTLFGMKLTEEHVSMLEFNNEESTTRTTPTRPPKADSEVKSKFFILLRVLAQRPEAVDGDVVIQVNAGEGVGDIKANVKHTNVIDKKKNKVNKGQKARKEKTWNQDINNQMIN</sequence>
<evidence type="ECO:0008006" key="5">
    <source>
        <dbReference type="Google" id="ProtNLM"/>
    </source>
</evidence>
<dbReference type="EMBL" id="CAJHNH020002774">
    <property type="protein sequence ID" value="CAG5127725.1"/>
    <property type="molecule type" value="Genomic_DNA"/>
</dbReference>
<reference evidence="3" key="1">
    <citation type="submission" date="2021-04" db="EMBL/GenBank/DDBJ databases">
        <authorList>
            <consortium name="Molecular Ecology Group"/>
        </authorList>
    </citation>
    <scope>NUCLEOTIDE SEQUENCE</scope>
</reference>
<feature type="signal peptide" evidence="2">
    <location>
        <begin position="1"/>
        <end position="22"/>
    </location>
</feature>
<feature type="compositionally biased region" description="Basic residues" evidence="1">
    <location>
        <begin position="292"/>
        <end position="302"/>
    </location>
</feature>
<dbReference type="Proteomes" id="UP000678393">
    <property type="component" value="Unassembled WGS sequence"/>
</dbReference>
<evidence type="ECO:0000313" key="3">
    <source>
        <dbReference type="EMBL" id="CAG5127725.1"/>
    </source>
</evidence>
<name>A0A8S3ZIW7_9EUPU</name>
<keyword evidence="4" id="KW-1185">Reference proteome</keyword>
<gene>
    <name evidence="3" type="ORF">CUNI_LOCUS13283</name>
</gene>
<keyword evidence="2" id="KW-0732">Signal</keyword>
<feature type="region of interest" description="Disordered" evidence="1">
    <location>
        <begin position="292"/>
        <end position="316"/>
    </location>
</feature>
<evidence type="ECO:0000313" key="4">
    <source>
        <dbReference type="Proteomes" id="UP000678393"/>
    </source>
</evidence>
<protein>
    <recommendedName>
        <fullName evidence="5">Secreted protein</fullName>
    </recommendedName>
</protein>
<evidence type="ECO:0000256" key="1">
    <source>
        <dbReference type="SAM" id="MobiDB-lite"/>
    </source>
</evidence>
<dbReference type="OrthoDB" id="6145134at2759"/>
<organism evidence="3 4">
    <name type="scientific">Candidula unifasciata</name>
    <dbReference type="NCBI Taxonomy" id="100452"/>
    <lineage>
        <taxon>Eukaryota</taxon>
        <taxon>Metazoa</taxon>
        <taxon>Spiralia</taxon>
        <taxon>Lophotrochozoa</taxon>
        <taxon>Mollusca</taxon>
        <taxon>Gastropoda</taxon>
        <taxon>Heterobranchia</taxon>
        <taxon>Euthyneura</taxon>
        <taxon>Panpulmonata</taxon>
        <taxon>Eupulmonata</taxon>
        <taxon>Stylommatophora</taxon>
        <taxon>Helicina</taxon>
        <taxon>Helicoidea</taxon>
        <taxon>Geomitridae</taxon>
        <taxon>Candidula</taxon>
    </lineage>
</organism>
<comment type="caution">
    <text evidence="3">The sequence shown here is derived from an EMBL/GenBank/DDBJ whole genome shotgun (WGS) entry which is preliminary data.</text>
</comment>
<feature type="chain" id="PRO_5035733910" description="Secreted protein" evidence="2">
    <location>
        <begin position="23"/>
        <end position="316"/>
    </location>
</feature>
<accession>A0A8S3ZIW7</accession>
<proteinExistence type="predicted"/>
<evidence type="ECO:0000256" key="2">
    <source>
        <dbReference type="SAM" id="SignalP"/>
    </source>
</evidence>
<feature type="compositionally biased region" description="Polar residues" evidence="1">
    <location>
        <begin position="307"/>
        <end position="316"/>
    </location>
</feature>
<dbReference type="AlphaFoldDB" id="A0A8S3ZIW7"/>